<dbReference type="InterPro" id="IPR050121">
    <property type="entry name" value="Cytochrome_P450_monoxygenase"/>
</dbReference>
<evidence type="ECO:0000256" key="4">
    <source>
        <dbReference type="ARBA" id="ARBA00022723"/>
    </source>
</evidence>
<accession>A0AA35Q614</accession>
<evidence type="ECO:0008006" key="13">
    <source>
        <dbReference type="Google" id="ProtNLM"/>
    </source>
</evidence>
<dbReference type="AlphaFoldDB" id="A0AA35Q614"/>
<dbReference type="SUPFAM" id="SSF48264">
    <property type="entry name" value="Cytochrome P450"/>
    <property type="match status" value="1"/>
</dbReference>
<dbReference type="FunFam" id="1.10.630.10:FF:000047">
    <property type="entry name" value="Cytochrome P450 monooxygenase"/>
    <property type="match status" value="1"/>
</dbReference>
<dbReference type="InterPro" id="IPR002401">
    <property type="entry name" value="Cyt_P450_E_grp-I"/>
</dbReference>
<comment type="similarity">
    <text evidence="2 9">Belongs to the cytochrome P450 family.</text>
</comment>
<dbReference type="InterPro" id="IPR036396">
    <property type="entry name" value="Cyt_P450_sf"/>
</dbReference>
<evidence type="ECO:0000256" key="7">
    <source>
        <dbReference type="ARBA" id="ARBA00023033"/>
    </source>
</evidence>
<keyword evidence="7 9" id="KW-0503">Monooxygenase</keyword>
<sequence>MDRVVLPSMLKSALLWGGKTVVLLCVFPLMSVLLQFLLSGLYNIYLHPLAKVPGPKLYAFTAVPHLYHMIKGDWHMILKKLHDQYGPVVRFCPISVSFIESDAFQHIYGHKKAWEKPYEKDETFYVRPRLTENISFTSSVGHRRHRRLISHAFSAKALSSQEHILKQYCDSFVSNLEKYSMQQGGSVDIVRWFNFVTFDLIGDLAFGESFGCMDQGGYHPWIHIMFSSIKFMIYHYVLCRLNLQRVVPLLLPASIKKGAEEHHKFARETSMRRMDAGIKDRPDFMSYILRYNDDRGLTPEEIFENANFLVVAGSETTASLLSGLVFYLLKHPDIYDKLVKEIRSAFNSQEEISLDGVSRLEYMLAVLKEGLRMCPPVPMELPRRVPEGGHNISSYWLPENTRVGVSHFAAFMSSSNFRDPETFTPERWLNDPRYADDKKDVHNPFSLGPRNCVGHNLAYAEMRLLLAYLLWNFDLESGSHDYEKWADQQVYATWQKQDLNVRLVRVARG</sequence>
<keyword evidence="5 9" id="KW-0560">Oxidoreductase</keyword>
<keyword evidence="4 8" id="KW-0479">Metal-binding</keyword>
<evidence type="ECO:0000256" key="10">
    <source>
        <dbReference type="SAM" id="Phobius"/>
    </source>
</evidence>
<evidence type="ECO:0000256" key="5">
    <source>
        <dbReference type="ARBA" id="ARBA00023002"/>
    </source>
</evidence>
<organism evidence="11 12">
    <name type="scientific">Clonostachys chloroleuca</name>
    <dbReference type="NCBI Taxonomy" id="1926264"/>
    <lineage>
        <taxon>Eukaryota</taxon>
        <taxon>Fungi</taxon>
        <taxon>Dikarya</taxon>
        <taxon>Ascomycota</taxon>
        <taxon>Pezizomycotina</taxon>
        <taxon>Sordariomycetes</taxon>
        <taxon>Hypocreomycetidae</taxon>
        <taxon>Hypocreales</taxon>
        <taxon>Bionectriaceae</taxon>
        <taxon>Clonostachys</taxon>
    </lineage>
</organism>
<evidence type="ECO:0000256" key="9">
    <source>
        <dbReference type="RuleBase" id="RU000461"/>
    </source>
</evidence>
<dbReference type="GO" id="GO:0004497">
    <property type="term" value="F:monooxygenase activity"/>
    <property type="evidence" value="ECO:0007669"/>
    <property type="project" value="UniProtKB-KW"/>
</dbReference>
<feature type="transmembrane region" description="Helical" evidence="10">
    <location>
        <begin position="21"/>
        <end position="45"/>
    </location>
</feature>
<feature type="binding site" description="axial binding residue" evidence="8">
    <location>
        <position position="452"/>
    </location>
    <ligand>
        <name>heme</name>
        <dbReference type="ChEBI" id="CHEBI:30413"/>
    </ligand>
    <ligandPart>
        <name>Fe</name>
        <dbReference type="ChEBI" id="CHEBI:18248"/>
    </ligandPart>
</feature>
<protein>
    <recommendedName>
        <fullName evidence="13">Cytochrome P450</fullName>
    </recommendedName>
</protein>
<evidence type="ECO:0000256" key="6">
    <source>
        <dbReference type="ARBA" id="ARBA00023004"/>
    </source>
</evidence>
<dbReference type="GO" id="GO:0016705">
    <property type="term" value="F:oxidoreductase activity, acting on paired donors, with incorporation or reduction of molecular oxygen"/>
    <property type="evidence" value="ECO:0007669"/>
    <property type="project" value="InterPro"/>
</dbReference>
<dbReference type="PROSITE" id="PS00086">
    <property type="entry name" value="CYTOCHROME_P450"/>
    <property type="match status" value="1"/>
</dbReference>
<evidence type="ECO:0000256" key="3">
    <source>
        <dbReference type="ARBA" id="ARBA00022617"/>
    </source>
</evidence>
<gene>
    <name evidence="11" type="ORF">CCHLO57077_00013309</name>
</gene>
<dbReference type="CDD" id="cd11058">
    <property type="entry name" value="CYP60B-like"/>
    <property type="match status" value="1"/>
</dbReference>
<proteinExistence type="inferred from homology"/>
<dbReference type="PRINTS" id="PR00463">
    <property type="entry name" value="EP450I"/>
</dbReference>
<dbReference type="EMBL" id="CABFNP030001262">
    <property type="protein sequence ID" value="CAI6095236.1"/>
    <property type="molecule type" value="Genomic_DNA"/>
</dbReference>
<dbReference type="GO" id="GO:0005506">
    <property type="term" value="F:iron ion binding"/>
    <property type="evidence" value="ECO:0007669"/>
    <property type="project" value="InterPro"/>
</dbReference>
<dbReference type="InterPro" id="IPR017972">
    <property type="entry name" value="Cyt_P450_CS"/>
</dbReference>
<dbReference type="GO" id="GO:0009403">
    <property type="term" value="P:toxin biosynthetic process"/>
    <property type="evidence" value="ECO:0007669"/>
    <property type="project" value="UniProtKB-ARBA"/>
</dbReference>
<keyword evidence="6 8" id="KW-0408">Iron</keyword>
<keyword evidence="10" id="KW-1133">Transmembrane helix</keyword>
<evidence type="ECO:0000313" key="12">
    <source>
        <dbReference type="Proteomes" id="UP001160390"/>
    </source>
</evidence>
<reference evidence="11" key="1">
    <citation type="submission" date="2023-01" db="EMBL/GenBank/DDBJ databases">
        <authorList>
            <person name="Piombo E."/>
        </authorList>
    </citation>
    <scope>NUCLEOTIDE SEQUENCE</scope>
</reference>
<keyword evidence="12" id="KW-1185">Reference proteome</keyword>
<keyword evidence="3 8" id="KW-0349">Heme</keyword>
<dbReference type="PRINTS" id="PR00385">
    <property type="entry name" value="P450"/>
</dbReference>
<comment type="caution">
    <text evidence="11">The sequence shown here is derived from an EMBL/GenBank/DDBJ whole genome shotgun (WGS) entry which is preliminary data.</text>
</comment>
<keyword evidence="10" id="KW-0812">Transmembrane</keyword>
<evidence type="ECO:0000313" key="11">
    <source>
        <dbReference type="EMBL" id="CAI6095236.1"/>
    </source>
</evidence>
<dbReference type="PANTHER" id="PTHR24305:SF210">
    <property type="entry name" value="CYTOCHROME P450 MONOOXYGENASE ASQL-RELATED"/>
    <property type="match status" value="1"/>
</dbReference>
<keyword evidence="10" id="KW-0472">Membrane</keyword>
<evidence type="ECO:0000256" key="8">
    <source>
        <dbReference type="PIRSR" id="PIRSR602401-1"/>
    </source>
</evidence>
<evidence type="ECO:0000256" key="1">
    <source>
        <dbReference type="ARBA" id="ARBA00001971"/>
    </source>
</evidence>
<dbReference type="Gene3D" id="1.10.630.10">
    <property type="entry name" value="Cytochrome P450"/>
    <property type="match status" value="1"/>
</dbReference>
<evidence type="ECO:0000256" key="2">
    <source>
        <dbReference type="ARBA" id="ARBA00010617"/>
    </source>
</evidence>
<dbReference type="GO" id="GO:0020037">
    <property type="term" value="F:heme binding"/>
    <property type="evidence" value="ECO:0007669"/>
    <property type="project" value="InterPro"/>
</dbReference>
<comment type="cofactor">
    <cofactor evidence="1 8">
        <name>heme</name>
        <dbReference type="ChEBI" id="CHEBI:30413"/>
    </cofactor>
</comment>
<dbReference type="Proteomes" id="UP001160390">
    <property type="component" value="Unassembled WGS sequence"/>
</dbReference>
<dbReference type="Pfam" id="PF00067">
    <property type="entry name" value="p450"/>
    <property type="match status" value="1"/>
</dbReference>
<dbReference type="InterPro" id="IPR001128">
    <property type="entry name" value="Cyt_P450"/>
</dbReference>
<dbReference type="PANTHER" id="PTHR24305">
    <property type="entry name" value="CYTOCHROME P450"/>
    <property type="match status" value="1"/>
</dbReference>
<name>A0AA35Q614_9HYPO</name>